<accession>A0AAN9UTX7</accession>
<proteinExistence type="predicted"/>
<keyword evidence="1" id="KW-0732">Signal</keyword>
<organism evidence="2 3">
    <name type="scientific">Diatrype stigma</name>
    <dbReference type="NCBI Taxonomy" id="117547"/>
    <lineage>
        <taxon>Eukaryota</taxon>
        <taxon>Fungi</taxon>
        <taxon>Dikarya</taxon>
        <taxon>Ascomycota</taxon>
        <taxon>Pezizomycotina</taxon>
        <taxon>Sordariomycetes</taxon>
        <taxon>Xylariomycetidae</taxon>
        <taxon>Xylariales</taxon>
        <taxon>Diatrypaceae</taxon>
        <taxon>Diatrype</taxon>
    </lineage>
</organism>
<sequence>MVLMPLIHLSQAALASYGALHSYGAITRLQRYEAPTEQLARHSGEAGRQLRETRATQAAAALALAASLLASLYLAFRGGSRTLAPAAALALVAALVSARARAARYWGEPREDGGGVGVGEKAGMRLLPKMGSYEEARGSTATVLRTLDWLAYSWVVAAVVGLVRGY</sequence>
<keyword evidence="3" id="KW-1185">Reference proteome</keyword>
<dbReference type="AlphaFoldDB" id="A0AAN9UTX7"/>
<feature type="signal peptide" evidence="1">
    <location>
        <begin position="1"/>
        <end position="15"/>
    </location>
</feature>
<evidence type="ECO:0008006" key="4">
    <source>
        <dbReference type="Google" id="ProtNLM"/>
    </source>
</evidence>
<evidence type="ECO:0000256" key="1">
    <source>
        <dbReference type="SAM" id="SignalP"/>
    </source>
</evidence>
<evidence type="ECO:0000313" key="2">
    <source>
        <dbReference type="EMBL" id="KAK7753147.1"/>
    </source>
</evidence>
<feature type="chain" id="PRO_5042932308" description="DUF1772 domain-containing protein" evidence="1">
    <location>
        <begin position="16"/>
        <end position="166"/>
    </location>
</feature>
<gene>
    <name evidence="2" type="ORF">SLS62_004879</name>
</gene>
<comment type="caution">
    <text evidence="2">The sequence shown here is derived from an EMBL/GenBank/DDBJ whole genome shotgun (WGS) entry which is preliminary data.</text>
</comment>
<evidence type="ECO:0000313" key="3">
    <source>
        <dbReference type="Proteomes" id="UP001320420"/>
    </source>
</evidence>
<protein>
    <recommendedName>
        <fullName evidence="4">DUF1772 domain-containing protein</fullName>
    </recommendedName>
</protein>
<reference evidence="2 3" key="1">
    <citation type="submission" date="2024-02" db="EMBL/GenBank/DDBJ databases">
        <title>De novo assembly and annotation of 12 fungi associated with fruit tree decline syndrome in Ontario, Canada.</title>
        <authorList>
            <person name="Sulman M."/>
            <person name="Ellouze W."/>
            <person name="Ilyukhin E."/>
        </authorList>
    </citation>
    <scope>NUCLEOTIDE SEQUENCE [LARGE SCALE GENOMIC DNA]</scope>
    <source>
        <strain evidence="2 3">M11/M66-122</strain>
    </source>
</reference>
<dbReference type="EMBL" id="JAKJXP020000031">
    <property type="protein sequence ID" value="KAK7753147.1"/>
    <property type="molecule type" value="Genomic_DNA"/>
</dbReference>
<dbReference type="Proteomes" id="UP001320420">
    <property type="component" value="Unassembled WGS sequence"/>
</dbReference>
<name>A0AAN9UTX7_9PEZI</name>